<protein>
    <submittedName>
        <fullName evidence="1">Uncharacterized protein</fullName>
    </submittedName>
</protein>
<comment type="caution">
    <text evidence="1">The sequence shown here is derived from an EMBL/GenBank/DDBJ whole genome shotgun (WGS) entry which is preliminary data.</text>
</comment>
<evidence type="ECO:0000313" key="2">
    <source>
        <dbReference type="Proteomes" id="UP000798662"/>
    </source>
</evidence>
<reference evidence="1" key="1">
    <citation type="submission" date="2019-11" db="EMBL/GenBank/DDBJ databases">
        <title>Nori genome reveals adaptations in red seaweeds to the harsh intertidal environment.</title>
        <authorList>
            <person name="Wang D."/>
            <person name="Mao Y."/>
        </authorList>
    </citation>
    <scope>NUCLEOTIDE SEQUENCE</scope>
    <source>
        <tissue evidence="1">Gametophyte</tissue>
    </source>
</reference>
<gene>
    <name evidence="1" type="ORF">I4F81_011296</name>
</gene>
<dbReference type="EMBL" id="CM020620">
    <property type="protein sequence ID" value="KAK1868813.1"/>
    <property type="molecule type" value="Genomic_DNA"/>
</dbReference>
<organism evidence="1 2">
    <name type="scientific">Pyropia yezoensis</name>
    <name type="common">Susabi-nori</name>
    <name type="synonym">Porphyra yezoensis</name>
    <dbReference type="NCBI Taxonomy" id="2788"/>
    <lineage>
        <taxon>Eukaryota</taxon>
        <taxon>Rhodophyta</taxon>
        <taxon>Bangiophyceae</taxon>
        <taxon>Bangiales</taxon>
        <taxon>Bangiaceae</taxon>
        <taxon>Pyropia</taxon>
    </lineage>
</organism>
<name>A0ACC3CG22_PYRYE</name>
<sequence>MVGAYDVAAVARVTLGFCRTRSCADASAANVLGARPHEYYNDTHVGLLTYAGPAGGADVDASTRRHVSVDDEDLLALGRATLADPAWLTAGGGANVSSWRLRATLSLRAGSSYDVDGPEAVAAPLGDEEANAYGVDLGDPTAATVATTSSWLQSVAYVLCAPPRSSFVVAAADAGLCGPASPRVYPPSHAPDASVPGQHVAHWTFDPDAQAGLPGRPGRPVPPDTEPLRPCHFSALRDGYADAPRPLTPAWLAGRGQREINPAAAGEVALGHAISACAHEVDAPDESGDGGPGARLGDGPPPFVRLGHAADIAPSLYAPVNDELVRLSQQYDQSRWGEHPPAEPATNAAITLAIIVVIPEAMALVALLLTNPRWGRRDWLAFLLIWIAGGVSISGLIALAVDEAAGRRWRGAAERVDVVVPLLAGTPGIPNRRLDRAPLYKVETLLLAARLGYRDRFLRVLAAAVSAAYMVLSVAVAALAVCQTPGRRQRRRERRERRRQLARAGGGGGGGGGIPTAPWTRRRSSHGAAAAGAPARSCPPRESTQGVGLGGGSGERPAFRAGW</sequence>
<evidence type="ECO:0000313" key="1">
    <source>
        <dbReference type="EMBL" id="KAK1868813.1"/>
    </source>
</evidence>
<accession>A0ACC3CG22</accession>
<dbReference type="Proteomes" id="UP000798662">
    <property type="component" value="Chromosome 3"/>
</dbReference>
<proteinExistence type="predicted"/>
<keyword evidence="2" id="KW-1185">Reference proteome</keyword>